<evidence type="ECO:0000259" key="2">
    <source>
        <dbReference type="PROSITE" id="PS50969"/>
    </source>
</evidence>
<dbReference type="InterPro" id="IPR050365">
    <property type="entry name" value="TIM50"/>
</dbReference>
<dbReference type="PANTHER" id="PTHR12210">
    <property type="entry name" value="DULLARD PROTEIN PHOSPHATASE"/>
    <property type="match status" value="1"/>
</dbReference>
<comment type="caution">
    <text evidence="3">The sequence shown here is derived from an EMBL/GenBank/DDBJ whole genome shotgun (WGS) entry which is preliminary data.</text>
</comment>
<evidence type="ECO:0000313" key="4">
    <source>
        <dbReference type="Proteomes" id="UP001150062"/>
    </source>
</evidence>
<dbReference type="InterPro" id="IPR023214">
    <property type="entry name" value="HAD_sf"/>
</dbReference>
<dbReference type="InterPro" id="IPR036412">
    <property type="entry name" value="HAD-like_sf"/>
</dbReference>
<organism evidence="3 4">
    <name type="scientific">Anaeramoeba flamelloides</name>
    <dbReference type="NCBI Taxonomy" id="1746091"/>
    <lineage>
        <taxon>Eukaryota</taxon>
        <taxon>Metamonada</taxon>
        <taxon>Anaeramoebidae</taxon>
        <taxon>Anaeramoeba</taxon>
    </lineage>
</organism>
<feature type="compositionally biased region" description="Low complexity" evidence="1">
    <location>
        <begin position="298"/>
        <end position="307"/>
    </location>
</feature>
<dbReference type="Gene3D" id="3.40.50.1000">
    <property type="entry name" value="HAD superfamily/HAD-like"/>
    <property type="match status" value="1"/>
</dbReference>
<gene>
    <name evidence="3" type="ORF">M0813_20158</name>
</gene>
<dbReference type="SUPFAM" id="SSF56784">
    <property type="entry name" value="HAD-like"/>
    <property type="match status" value="1"/>
</dbReference>
<keyword evidence="4" id="KW-1185">Reference proteome</keyword>
<dbReference type="InterPro" id="IPR011948">
    <property type="entry name" value="Dullard_phosphatase"/>
</dbReference>
<sequence length="365" mass="43363">MNQIKFEQTNKTIENESVQPTRKIRRKLPNKSLQLLKEPTKQQQFYFEFAKVFEKTKKKIQRTRQLVKLLPKQRKRDRGKITLCLDLDLTLIYSQFTPFEGYEFTFTLQNKNGTHNVYVKKRPFLEEFLTRCSELFEVVLFTASQREYAEKIVNWLDPDRKLIRYRLYRNACSMFLGNYLKDLSLLNREISSIVIVDDVPASFCFHKQNALQIPPFTMKPVNGQKTLDISDNQLQAIMKILLQIVKNGNALKTISQIRSSQKKKLKELKRKSSKGTKKFHKKKKHFSLKKLKNKNHNNKNNTIENENIQSNNHQIDNIEIENTENEFERKSSSENESESDIEMGFILDRKRKKKKKRLRHIFSIL</sequence>
<dbReference type="Proteomes" id="UP001150062">
    <property type="component" value="Unassembled WGS sequence"/>
</dbReference>
<proteinExistence type="predicted"/>
<feature type="compositionally biased region" description="Basic residues" evidence="1">
    <location>
        <begin position="262"/>
        <end position="297"/>
    </location>
</feature>
<accession>A0ABQ8YMA7</accession>
<dbReference type="CDD" id="cd07521">
    <property type="entry name" value="HAD_FCP1-like"/>
    <property type="match status" value="1"/>
</dbReference>
<dbReference type="PROSITE" id="PS50969">
    <property type="entry name" value="FCP1"/>
    <property type="match status" value="1"/>
</dbReference>
<name>A0ABQ8YMA7_9EUKA</name>
<dbReference type="NCBIfam" id="TIGR02251">
    <property type="entry name" value="HIF-SF_euk"/>
    <property type="match status" value="1"/>
</dbReference>
<feature type="domain" description="FCP1 homology" evidence="2">
    <location>
        <begin position="76"/>
        <end position="244"/>
    </location>
</feature>
<reference evidence="3" key="1">
    <citation type="submission" date="2022-08" db="EMBL/GenBank/DDBJ databases">
        <title>Novel sulfate-reducing endosymbionts in the free-living metamonad Anaeramoeba.</title>
        <authorList>
            <person name="Jerlstrom-Hultqvist J."/>
            <person name="Cepicka I."/>
            <person name="Gallot-Lavallee L."/>
            <person name="Salas-Leiva D."/>
            <person name="Curtis B.A."/>
            <person name="Zahonova K."/>
            <person name="Pipaliya S."/>
            <person name="Dacks J."/>
            <person name="Roger A.J."/>
        </authorList>
    </citation>
    <scope>NUCLEOTIDE SEQUENCE</scope>
    <source>
        <strain evidence="3">Schooner1</strain>
    </source>
</reference>
<dbReference type="InterPro" id="IPR004274">
    <property type="entry name" value="FCP1_dom"/>
</dbReference>
<dbReference type="SMART" id="SM00577">
    <property type="entry name" value="CPDc"/>
    <property type="match status" value="1"/>
</dbReference>
<evidence type="ECO:0000256" key="1">
    <source>
        <dbReference type="SAM" id="MobiDB-lite"/>
    </source>
</evidence>
<protein>
    <submittedName>
        <fullName evidence="3">Nli interacting factor-like phosphatase family protein</fullName>
    </submittedName>
</protein>
<dbReference type="EMBL" id="JAOAOG010000143">
    <property type="protein sequence ID" value="KAJ6245738.1"/>
    <property type="molecule type" value="Genomic_DNA"/>
</dbReference>
<evidence type="ECO:0000313" key="3">
    <source>
        <dbReference type="EMBL" id="KAJ6245738.1"/>
    </source>
</evidence>
<dbReference type="Pfam" id="PF03031">
    <property type="entry name" value="NIF"/>
    <property type="match status" value="1"/>
</dbReference>
<feature type="region of interest" description="Disordered" evidence="1">
    <location>
        <begin position="262"/>
        <end position="315"/>
    </location>
</feature>